<evidence type="ECO:0000313" key="2">
    <source>
        <dbReference type="EMBL" id="VAW50677.1"/>
    </source>
</evidence>
<dbReference type="InterPro" id="IPR010865">
    <property type="entry name" value="DUF1499"/>
</dbReference>
<dbReference type="EMBL" id="UOFE01000006">
    <property type="protein sequence ID" value="VAW50677.1"/>
    <property type="molecule type" value="Genomic_DNA"/>
</dbReference>
<evidence type="ECO:0008006" key="3">
    <source>
        <dbReference type="Google" id="ProtNLM"/>
    </source>
</evidence>
<keyword evidence="1" id="KW-0812">Transmembrane</keyword>
<organism evidence="2">
    <name type="scientific">hydrothermal vent metagenome</name>
    <dbReference type="NCBI Taxonomy" id="652676"/>
    <lineage>
        <taxon>unclassified sequences</taxon>
        <taxon>metagenomes</taxon>
        <taxon>ecological metagenomes</taxon>
    </lineage>
</organism>
<protein>
    <recommendedName>
        <fullName evidence="3">DUF1499 domain-containing protein</fullName>
    </recommendedName>
</protein>
<dbReference type="Pfam" id="PF07386">
    <property type="entry name" value="DUF1499"/>
    <property type="match status" value="1"/>
</dbReference>
<keyword evidence="1" id="KW-0472">Membrane</keyword>
<sequence length="153" mass="17472">MTLIKILFVTLVLAVAITYFSLHKNKANLFEAPGVVERLQIFLKTNSAKTSANHQFKELRTPQFEMNSERLYKSVLSAATNLGWEVLTFDRENQNANFVVYSDVFLFEDDIYVQVQYIDQNLSSLHIESHSRTGRADFAANSGHIQALINELK</sequence>
<accession>A0A3B0WJ80</accession>
<gene>
    <name evidence="2" type="ORF">MNBD_GAMMA05-2605</name>
</gene>
<name>A0A3B0WJ80_9ZZZZ</name>
<feature type="transmembrane region" description="Helical" evidence="1">
    <location>
        <begin position="6"/>
        <end position="22"/>
    </location>
</feature>
<dbReference type="AlphaFoldDB" id="A0A3B0WJ80"/>
<proteinExistence type="predicted"/>
<evidence type="ECO:0000256" key="1">
    <source>
        <dbReference type="SAM" id="Phobius"/>
    </source>
</evidence>
<keyword evidence="1" id="KW-1133">Transmembrane helix</keyword>
<reference evidence="2" key="1">
    <citation type="submission" date="2018-06" db="EMBL/GenBank/DDBJ databases">
        <authorList>
            <person name="Zhirakovskaya E."/>
        </authorList>
    </citation>
    <scope>NUCLEOTIDE SEQUENCE</scope>
</reference>